<dbReference type="Proteomes" id="UP000807025">
    <property type="component" value="Unassembled WGS sequence"/>
</dbReference>
<feature type="region of interest" description="Disordered" evidence="1">
    <location>
        <begin position="69"/>
        <end position="99"/>
    </location>
</feature>
<gene>
    <name evidence="2" type="ORF">BDN71DRAFT_1426892</name>
</gene>
<protein>
    <submittedName>
        <fullName evidence="2">Uncharacterized protein</fullName>
    </submittedName>
</protein>
<evidence type="ECO:0000256" key="1">
    <source>
        <dbReference type="SAM" id="MobiDB-lite"/>
    </source>
</evidence>
<keyword evidence="3" id="KW-1185">Reference proteome</keyword>
<reference evidence="2" key="1">
    <citation type="submission" date="2020-11" db="EMBL/GenBank/DDBJ databases">
        <authorList>
            <consortium name="DOE Joint Genome Institute"/>
            <person name="Ahrendt S."/>
            <person name="Riley R."/>
            <person name="Andreopoulos W."/>
            <person name="Labutti K."/>
            <person name="Pangilinan J."/>
            <person name="Ruiz-Duenas F.J."/>
            <person name="Barrasa J.M."/>
            <person name="Sanchez-Garcia M."/>
            <person name="Camarero S."/>
            <person name="Miyauchi S."/>
            <person name="Serrano A."/>
            <person name="Linde D."/>
            <person name="Babiker R."/>
            <person name="Drula E."/>
            <person name="Ayuso-Fernandez I."/>
            <person name="Pacheco R."/>
            <person name="Padilla G."/>
            <person name="Ferreira P."/>
            <person name="Barriuso J."/>
            <person name="Kellner H."/>
            <person name="Castanera R."/>
            <person name="Alfaro M."/>
            <person name="Ramirez L."/>
            <person name="Pisabarro A.G."/>
            <person name="Kuo A."/>
            <person name="Tritt A."/>
            <person name="Lipzen A."/>
            <person name="He G."/>
            <person name="Yan M."/>
            <person name="Ng V."/>
            <person name="Cullen D."/>
            <person name="Martin F."/>
            <person name="Rosso M.-N."/>
            <person name="Henrissat B."/>
            <person name="Hibbett D."/>
            <person name="Martinez A.T."/>
            <person name="Grigoriev I.V."/>
        </authorList>
    </citation>
    <scope>NUCLEOTIDE SEQUENCE</scope>
    <source>
        <strain evidence="2">ATCC 90797</strain>
    </source>
</reference>
<dbReference type="EMBL" id="MU154524">
    <property type="protein sequence ID" value="KAF9501284.1"/>
    <property type="molecule type" value="Genomic_DNA"/>
</dbReference>
<sequence>MSIFPTSGGCHCDLTAIAQAALAQIEEAEHIQPIGGPLLPNSVNQEHTHYSPLPPFDHQYAMEVLVDSDDDFELGESGNGSEWEDLAAQQGINQDDNMDNASAICENSIEQLLALPESQAKLQAELLNSYTCSKTPPSNPANNRASTMTKEE</sequence>
<proteinExistence type="predicted"/>
<evidence type="ECO:0000313" key="3">
    <source>
        <dbReference type="Proteomes" id="UP000807025"/>
    </source>
</evidence>
<organism evidence="2 3">
    <name type="scientific">Pleurotus eryngii</name>
    <name type="common">Boletus of the steppes</name>
    <dbReference type="NCBI Taxonomy" id="5323"/>
    <lineage>
        <taxon>Eukaryota</taxon>
        <taxon>Fungi</taxon>
        <taxon>Dikarya</taxon>
        <taxon>Basidiomycota</taxon>
        <taxon>Agaricomycotina</taxon>
        <taxon>Agaricomycetes</taxon>
        <taxon>Agaricomycetidae</taxon>
        <taxon>Agaricales</taxon>
        <taxon>Pleurotineae</taxon>
        <taxon>Pleurotaceae</taxon>
        <taxon>Pleurotus</taxon>
    </lineage>
</organism>
<name>A0A9P6AB31_PLEER</name>
<dbReference type="AlphaFoldDB" id="A0A9P6AB31"/>
<feature type="region of interest" description="Disordered" evidence="1">
    <location>
        <begin position="130"/>
        <end position="152"/>
    </location>
</feature>
<comment type="caution">
    <text evidence="2">The sequence shown here is derived from an EMBL/GenBank/DDBJ whole genome shotgun (WGS) entry which is preliminary data.</text>
</comment>
<accession>A0A9P6AB31</accession>
<evidence type="ECO:0000313" key="2">
    <source>
        <dbReference type="EMBL" id="KAF9501284.1"/>
    </source>
</evidence>